<dbReference type="PROSITE" id="PS00723">
    <property type="entry name" value="POLYPRENYL_SYNTHASE_1"/>
    <property type="match status" value="1"/>
</dbReference>
<evidence type="ECO:0000256" key="1">
    <source>
        <dbReference type="ARBA" id="ARBA00022679"/>
    </source>
</evidence>
<gene>
    <name evidence="6" type="primary">BTS1_2</name>
    <name evidence="6" type="ORF">HETSPECPRED_001774</name>
</gene>
<feature type="compositionally biased region" description="Basic and acidic residues" evidence="5">
    <location>
        <begin position="106"/>
        <end position="116"/>
    </location>
</feature>
<dbReference type="GO" id="GO:0046872">
    <property type="term" value="F:metal ion binding"/>
    <property type="evidence" value="ECO:0007669"/>
    <property type="project" value="UniProtKB-KW"/>
</dbReference>
<organism evidence="6 7">
    <name type="scientific">Heterodermia speciosa</name>
    <dbReference type="NCBI Taxonomy" id="116794"/>
    <lineage>
        <taxon>Eukaryota</taxon>
        <taxon>Fungi</taxon>
        <taxon>Dikarya</taxon>
        <taxon>Ascomycota</taxon>
        <taxon>Pezizomycotina</taxon>
        <taxon>Lecanoromycetes</taxon>
        <taxon>OSLEUM clade</taxon>
        <taxon>Lecanoromycetidae</taxon>
        <taxon>Caliciales</taxon>
        <taxon>Physciaceae</taxon>
        <taxon>Heterodermia</taxon>
    </lineage>
</organism>
<reference evidence="6" key="1">
    <citation type="submission" date="2021-03" db="EMBL/GenBank/DDBJ databases">
        <authorList>
            <person name="Tagirdzhanova G."/>
        </authorList>
    </citation>
    <scope>NUCLEOTIDE SEQUENCE</scope>
</reference>
<evidence type="ECO:0000313" key="7">
    <source>
        <dbReference type="Proteomes" id="UP000664521"/>
    </source>
</evidence>
<dbReference type="InterPro" id="IPR033749">
    <property type="entry name" value="Polyprenyl_synt_CS"/>
</dbReference>
<dbReference type="InterPro" id="IPR008949">
    <property type="entry name" value="Isoprenoid_synthase_dom_sf"/>
</dbReference>
<dbReference type="GO" id="GO:0008299">
    <property type="term" value="P:isoprenoid biosynthetic process"/>
    <property type="evidence" value="ECO:0007669"/>
    <property type="project" value="InterPro"/>
</dbReference>
<dbReference type="Pfam" id="PF00348">
    <property type="entry name" value="polyprenyl_synt"/>
    <property type="match status" value="1"/>
</dbReference>
<feature type="region of interest" description="Disordered" evidence="5">
    <location>
        <begin position="34"/>
        <end position="116"/>
    </location>
</feature>
<keyword evidence="7" id="KW-1185">Reference proteome</keyword>
<keyword evidence="3" id="KW-0460">Magnesium</keyword>
<evidence type="ECO:0000256" key="5">
    <source>
        <dbReference type="SAM" id="MobiDB-lite"/>
    </source>
</evidence>
<name>A0A8H3J2B6_9LECA</name>
<feature type="compositionally biased region" description="Polar residues" evidence="5">
    <location>
        <begin position="62"/>
        <end position="103"/>
    </location>
</feature>
<keyword evidence="1 4" id="KW-0808">Transferase</keyword>
<dbReference type="PANTHER" id="PTHR12001:SF44">
    <property type="entry name" value="GERANYLGERANYL PYROPHOSPHATE SYNTHASE"/>
    <property type="match status" value="1"/>
</dbReference>
<protein>
    <submittedName>
        <fullName evidence="6">Geranylgeranyl pyrophosphate synthetase</fullName>
    </submittedName>
</protein>
<evidence type="ECO:0000256" key="4">
    <source>
        <dbReference type="RuleBase" id="RU004466"/>
    </source>
</evidence>
<dbReference type="GO" id="GO:0004659">
    <property type="term" value="F:prenyltransferase activity"/>
    <property type="evidence" value="ECO:0007669"/>
    <property type="project" value="InterPro"/>
</dbReference>
<evidence type="ECO:0000256" key="3">
    <source>
        <dbReference type="ARBA" id="ARBA00022842"/>
    </source>
</evidence>
<dbReference type="GO" id="GO:0046165">
    <property type="term" value="P:alcohol biosynthetic process"/>
    <property type="evidence" value="ECO:0007669"/>
    <property type="project" value="UniProtKB-ARBA"/>
</dbReference>
<dbReference type="SUPFAM" id="SSF48576">
    <property type="entry name" value="Terpenoid synthases"/>
    <property type="match status" value="1"/>
</dbReference>
<dbReference type="CDD" id="cd00685">
    <property type="entry name" value="Trans_IPPS_HT"/>
    <property type="match status" value="1"/>
</dbReference>
<evidence type="ECO:0000313" key="6">
    <source>
        <dbReference type="EMBL" id="CAF9939427.1"/>
    </source>
</evidence>
<dbReference type="Gene3D" id="1.10.600.10">
    <property type="entry name" value="Farnesyl Diphosphate Synthase"/>
    <property type="match status" value="1"/>
</dbReference>
<dbReference type="SFLD" id="SFLDS00005">
    <property type="entry name" value="Isoprenoid_Synthase_Type_I"/>
    <property type="match status" value="1"/>
</dbReference>
<sequence>MSSDQPMLDVGSDTFTQDFLSSLLQENISPELDAAIQKPLPESPNKSTCVVPNADAPDVSSELLQQPIAQPGTIQQNHENSVSSQESPGTGSPEAQRSGTPSSWDEGLKSSEKAEEKAEDLIEGLSSLWTEKEEHIITKPFDYIKAFPSKNFRSQILSALNIWLQVDSHSLSIIDRVVDLLHNASLLIDDIQDGSDLRRGSPAAHRVFGTAQSINAANYAYVLAQQEVLRLNNPLAMQVFVEELLNLHRGQGIELFWRDTLTVPSEEEYLLMVSNKTGGLFRLATGLMQAVSSTSYNVLPLVEMIGLIFQVRDDHENLNSAQMTLAKGYCEDLTEGKFSMPVIHSIHNSPTSNNEILNILKLRTTDVELKSHALRYMQAQTNSLAYTKTRLSAFHRIAQVLLARIEPRNQLLEILLRKLSLD</sequence>
<dbReference type="OrthoDB" id="6921389at2759"/>
<dbReference type="GO" id="GO:0043386">
    <property type="term" value="P:mycotoxin biosynthetic process"/>
    <property type="evidence" value="ECO:0007669"/>
    <property type="project" value="UniProtKB-ARBA"/>
</dbReference>
<accession>A0A8H3J2B6</accession>
<keyword evidence="2" id="KW-0479">Metal-binding</keyword>
<evidence type="ECO:0000256" key="2">
    <source>
        <dbReference type="ARBA" id="ARBA00022723"/>
    </source>
</evidence>
<dbReference type="AlphaFoldDB" id="A0A8H3J2B6"/>
<dbReference type="PANTHER" id="PTHR12001">
    <property type="entry name" value="GERANYLGERANYL PYROPHOSPHATE SYNTHASE"/>
    <property type="match status" value="1"/>
</dbReference>
<dbReference type="Proteomes" id="UP000664521">
    <property type="component" value="Unassembled WGS sequence"/>
</dbReference>
<dbReference type="InterPro" id="IPR000092">
    <property type="entry name" value="Polyprenyl_synt"/>
</dbReference>
<proteinExistence type="inferred from homology"/>
<comment type="caution">
    <text evidence="6">The sequence shown here is derived from an EMBL/GenBank/DDBJ whole genome shotgun (WGS) entry which is preliminary data.</text>
</comment>
<dbReference type="EMBL" id="CAJPDS010000131">
    <property type="protein sequence ID" value="CAF9939427.1"/>
    <property type="molecule type" value="Genomic_DNA"/>
</dbReference>
<comment type="similarity">
    <text evidence="4">Belongs to the FPP/GGPP synthase family.</text>
</comment>